<gene>
    <name evidence="2" type="ORF">NQH49_02930</name>
</gene>
<reference evidence="2 3" key="1">
    <citation type="submission" date="2022-07" db="EMBL/GenBank/DDBJ databases">
        <title>Pantoea trifolii sp. nov. isolated from root nodules of Trifolium rubens.</title>
        <authorList>
            <person name="Kalita M."/>
            <person name="Wdowiak-Wrobel S."/>
            <person name="Marek-Kozaczuk M."/>
            <person name="Palusinska-Szysz M."/>
            <person name="Sokolowski W."/>
            <person name="Coutinho T."/>
            <person name="Hlahane L."/>
        </authorList>
    </citation>
    <scope>NUCLEOTIDE SEQUENCE [LARGE SCALE GENOMIC DNA]</scope>
    <source>
        <strain evidence="2 3">MMK2</strain>
    </source>
</reference>
<feature type="region of interest" description="Disordered" evidence="1">
    <location>
        <begin position="115"/>
        <end position="139"/>
    </location>
</feature>
<proteinExistence type="predicted"/>
<sequence>MNVQKLTNVVDFKVDKRSFNDAKKSIEQLKKYSESVKVRSAPAKKFNDNQKKAEQALARVKAENARKELTAQREAARAQKQADRDALAGARRKEQADIKRRSALLQLNGITGRTAEEEHKVSRAIHQQTRELEHGRQSVARTNLEIREQITLLRRAARERHKAEGGGAGGAGHGSHGGGFAAGVAGGAARDFVKKGSLSEGLLGGLGAAGVGAIGVGALGLGLEKAISVVSDTARENREVINTAKSLGINSNSLLAMTQAQKAAGFIGANNEKSGDQIKDTREKIGDFLNNASVNKKGEFTGGGAVGDIANQFGWDKDTIASFSKNPLDFIQATVNAGQQKGLSDGEISNLIESLGDQLTYLLPALKNNGQGLIDTVKQLTYAGANLTDTTIANNDKATQFTTALELGSDGLKNEFSNGVLDAVGSSEQLTEALHNLLPAAEWMGQQVGDFITQLGNLVKSIKETKESISNLFHRNEVTPEQKKDVQDALSMKPAPVNPNTGIAGADAAATANANASGDALWNWIKGFSSRSQEAAQSTSNMFAPVLGEKPNQLDSSAQQMINAYSPNGAMSQAVGYPKPAPVIVNIPDIIVRSETGVNDSEFRRVINTNVTALFEEGQQRTTQALQSSYAGW</sequence>
<evidence type="ECO:0000313" key="3">
    <source>
        <dbReference type="Proteomes" id="UP001300015"/>
    </source>
</evidence>
<keyword evidence="3" id="KW-1185">Reference proteome</keyword>
<comment type="caution">
    <text evidence="2">The sequence shown here is derived from an EMBL/GenBank/DDBJ whole genome shotgun (WGS) entry which is preliminary data.</text>
</comment>
<name>A0ABT1VG89_9GAMM</name>
<evidence type="ECO:0000256" key="1">
    <source>
        <dbReference type="SAM" id="MobiDB-lite"/>
    </source>
</evidence>
<dbReference type="Proteomes" id="UP001300015">
    <property type="component" value="Unassembled WGS sequence"/>
</dbReference>
<feature type="region of interest" description="Disordered" evidence="1">
    <location>
        <begin position="75"/>
        <end position="94"/>
    </location>
</feature>
<organism evidence="2 3">
    <name type="scientific">Pantoea trifolii</name>
    <dbReference type="NCBI Taxonomy" id="2968030"/>
    <lineage>
        <taxon>Bacteria</taxon>
        <taxon>Pseudomonadati</taxon>
        <taxon>Pseudomonadota</taxon>
        <taxon>Gammaproteobacteria</taxon>
        <taxon>Enterobacterales</taxon>
        <taxon>Erwiniaceae</taxon>
        <taxon>Pantoea</taxon>
    </lineage>
</organism>
<protein>
    <submittedName>
        <fullName evidence="2">Uncharacterized protein</fullName>
    </submittedName>
</protein>
<dbReference type="EMBL" id="JANIET010000001">
    <property type="protein sequence ID" value="MCQ8226434.1"/>
    <property type="molecule type" value="Genomic_DNA"/>
</dbReference>
<dbReference type="RefSeq" id="WP_256698323.1">
    <property type="nucleotide sequence ID" value="NZ_JANIES010000001.1"/>
</dbReference>
<accession>A0ABT1VG89</accession>
<evidence type="ECO:0000313" key="2">
    <source>
        <dbReference type="EMBL" id="MCQ8226434.1"/>
    </source>
</evidence>